<dbReference type="CDD" id="cd08044">
    <property type="entry name" value="TAF5_NTD2"/>
    <property type="match status" value="1"/>
</dbReference>
<dbReference type="Proteomes" id="UP000440578">
    <property type="component" value="Unassembled WGS sequence"/>
</dbReference>
<accession>A0A6A4VHE4</accession>
<dbReference type="PROSITE" id="PS50294">
    <property type="entry name" value="WD_REPEATS_REGION"/>
    <property type="match status" value="5"/>
</dbReference>
<comment type="subcellular location">
    <subcellularLocation>
        <location evidence="1">Nucleus</location>
    </subcellularLocation>
</comment>
<evidence type="ECO:0000313" key="13">
    <source>
        <dbReference type="Proteomes" id="UP000440578"/>
    </source>
</evidence>
<evidence type="ECO:0000256" key="8">
    <source>
        <dbReference type="ARBA" id="ARBA00044130"/>
    </source>
</evidence>
<dbReference type="InterPro" id="IPR006594">
    <property type="entry name" value="LisH"/>
</dbReference>
<dbReference type="SMART" id="SM00320">
    <property type="entry name" value="WD40"/>
    <property type="match status" value="6"/>
</dbReference>
<dbReference type="InterPro" id="IPR007582">
    <property type="entry name" value="TFIID_NTD2"/>
</dbReference>
<keyword evidence="12" id="KW-0396">Initiation factor</keyword>
<dbReference type="Gene3D" id="2.130.10.10">
    <property type="entry name" value="YVTN repeat-like/Quinoprotein amine dehydrogenase"/>
    <property type="match status" value="2"/>
</dbReference>
<keyword evidence="3 9" id="KW-0853">WD repeat</keyword>
<reference evidence="12 13" key="1">
    <citation type="submission" date="2019-07" db="EMBL/GenBank/DDBJ databases">
        <title>Draft genome assembly of a fouling barnacle, Amphibalanus amphitrite (Darwin, 1854): The first reference genome for Thecostraca.</title>
        <authorList>
            <person name="Kim W."/>
        </authorList>
    </citation>
    <scope>NUCLEOTIDE SEQUENCE [LARGE SCALE GENOMIC DNA]</scope>
    <source>
        <strain evidence="12">SNU_AA5</strain>
        <tissue evidence="12">Soma without cirri and trophi</tissue>
    </source>
</reference>
<feature type="compositionally biased region" description="Basic and acidic residues" evidence="10">
    <location>
        <begin position="279"/>
        <end position="289"/>
    </location>
</feature>
<evidence type="ECO:0000259" key="11">
    <source>
        <dbReference type="Pfam" id="PF04494"/>
    </source>
</evidence>
<keyword evidence="7" id="KW-0539">Nucleus</keyword>
<dbReference type="InterPro" id="IPR019775">
    <property type="entry name" value="WD40_repeat_CS"/>
</dbReference>
<dbReference type="Pfam" id="PF04494">
    <property type="entry name" value="TFIID_NTD2"/>
    <property type="match status" value="1"/>
</dbReference>
<name>A0A6A4VHE4_AMPAM</name>
<keyword evidence="13" id="KW-1185">Reference proteome</keyword>
<evidence type="ECO:0000313" key="12">
    <source>
        <dbReference type="EMBL" id="KAF0289768.1"/>
    </source>
</evidence>
<evidence type="ECO:0000256" key="3">
    <source>
        <dbReference type="ARBA" id="ARBA00022574"/>
    </source>
</evidence>
<evidence type="ECO:0000256" key="2">
    <source>
        <dbReference type="ARBA" id="ARBA00009435"/>
    </source>
</evidence>
<dbReference type="PROSITE" id="PS50896">
    <property type="entry name" value="LISH"/>
    <property type="match status" value="1"/>
</dbReference>
<feature type="repeat" description="WD" evidence="9">
    <location>
        <begin position="579"/>
        <end position="620"/>
    </location>
</feature>
<dbReference type="Gene3D" id="1.25.40.500">
    <property type="entry name" value="TFIID subunit TAF5, NTD2 domain"/>
    <property type="match status" value="1"/>
</dbReference>
<proteinExistence type="inferred from homology"/>
<organism evidence="12 13">
    <name type="scientific">Amphibalanus amphitrite</name>
    <name type="common">Striped barnacle</name>
    <name type="synonym">Balanus amphitrite</name>
    <dbReference type="NCBI Taxonomy" id="1232801"/>
    <lineage>
        <taxon>Eukaryota</taxon>
        <taxon>Metazoa</taxon>
        <taxon>Ecdysozoa</taxon>
        <taxon>Arthropoda</taxon>
        <taxon>Crustacea</taxon>
        <taxon>Multicrustacea</taxon>
        <taxon>Cirripedia</taxon>
        <taxon>Thoracica</taxon>
        <taxon>Thoracicalcarea</taxon>
        <taxon>Balanomorpha</taxon>
        <taxon>Balanoidea</taxon>
        <taxon>Balanidae</taxon>
        <taxon>Amphibalaninae</taxon>
        <taxon>Amphibalanus</taxon>
    </lineage>
</organism>
<dbReference type="AlphaFoldDB" id="A0A6A4VHE4"/>
<comment type="similarity">
    <text evidence="2">Belongs to the WD repeat TAF5 family.</text>
</comment>
<dbReference type="PANTHER" id="PTHR19879">
    <property type="entry name" value="TRANSCRIPTION INITIATION FACTOR TFIID"/>
    <property type="match status" value="1"/>
</dbReference>
<dbReference type="OrthoDB" id="10266330at2759"/>
<evidence type="ECO:0000256" key="5">
    <source>
        <dbReference type="ARBA" id="ARBA00023015"/>
    </source>
</evidence>
<keyword evidence="12" id="KW-0648">Protein biosynthesis</keyword>
<dbReference type="PRINTS" id="PR00320">
    <property type="entry name" value="GPROTEINBRPT"/>
</dbReference>
<feature type="repeat" description="WD" evidence="9">
    <location>
        <begin position="537"/>
        <end position="578"/>
    </location>
</feature>
<feature type="region of interest" description="Disordered" evidence="10">
    <location>
        <begin position="257"/>
        <end position="316"/>
    </location>
</feature>
<dbReference type="PANTHER" id="PTHR19879:SF1">
    <property type="entry name" value="CANNONBALL-RELATED"/>
    <property type="match status" value="1"/>
</dbReference>
<dbReference type="PROSITE" id="PS50082">
    <property type="entry name" value="WD_REPEATS_2"/>
    <property type="match status" value="5"/>
</dbReference>
<dbReference type="PROSITE" id="PS00678">
    <property type="entry name" value="WD_REPEATS_1"/>
    <property type="match status" value="2"/>
</dbReference>
<sequence>MEAASTAAAAAAAVASGGDAKGMDKNTLVAVLQFLNKNNLQGAEQALRKETGFFDAVSAAGSGGQASSDVGTVLSVYKSEGDPDAYVSNYVSLKAFVEKSLDAYKYELGQLLFPVFVHMYLELVFNNHPADAEAFLARFGPDQEDFFQQDVQKLSHVTCPEHMQENELIQQFRSSAYTVRMCRDSHVLLKRHLSEKQHSLLLGLVQDHVVLDVFEGVPRSKQLIHLTAGALEGDPGRQVNKTKMLFGLLREPDIQLTVPVEEDDEPEGDDKPKKKKAKKDALVSKKSKNDPNAPNPSRIPLAELRDMDKREKAKSLREAMKRATLGPDSLPSMCFYTFLNAADNVSCVTLCEDSSMMAVGFSSSTVRVWSLIPQKLRAMKSADELADIDKDADDVLVRMMDERSAEQSRTLAGHSGPVHGVSFSPDRTLLLTCSEDGTIRLWSLQTWSCLVCYKGHVFPVWDVRFSPHGHYFASGGHDRTARLWATDHHQPLRIFAGHLADVDVVEFHPNSNYVASGSSDRSVRVWDVSTGSCVRVLTGHKGVVYAAAFSPDGRFLVSGGADGAVLCWDLASGHLTAALCQHTDTVCCVQFSRDGAVLASGGMDDCIKLWDFQKATEDSLAEEVGAAQPADAKVGAELALASFATKHTPVLVLHFTRRNLLLAAGPLQT</sequence>
<dbReference type="InterPro" id="IPR001680">
    <property type="entry name" value="WD40_rpt"/>
</dbReference>
<feature type="repeat" description="WD" evidence="9">
    <location>
        <begin position="453"/>
        <end position="494"/>
    </location>
</feature>
<dbReference type="EMBL" id="VIIS01002009">
    <property type="protein sequence ID" value="KAF0289768.1"/>
    <property type="molecule type" value="Genomic_DNA"/>
</dbReference>
<dbReference type="InterPro" id="IPR036322">
    <property type="entry name" value="WD40_repeat_dom_sf"/>
</dbReference>
<dbReference type="InterPro" id="IPR015943">
    <property type="entry name" value="WD40/YVTN_repeat-like_dom_sf"/>
</dbReference>
<dbReference type="GO" id="GO:0005669">
    <property type="term" value="C:transcription factor TFIID complex"/>
    <property type="evidence" value="ECO:0007669"/>
    <property type="project" value="TreeGrafter"/>
</dbReference>
<dbReference type="GO" id="GO:0003743">
    <property type="term" value="F:translation initiation factor activity"/>
    <property type="evidence" value="ECO:0007669"/>
    <property type="project" value="UniProtKB-KW"/>
</dbReference>
<dbReference type="SUPFAM" id="SSF50978">
    <property type="entry name" value="WD40 repeat-like"/>
    <property type="match status" value="1"/>
</dbReference>
<feature type="repeat" description="WD" evidence="9">
    <location>
        <begin position="411"/>
        <end position="446"/>
    </location>
</feature>
<evidence type="ECO:0000256" key="9">
    <source>
        <dbReference type="PROSITE-ProRule" id="PRU00221"/>
    </source>
</evidence>
<keyword evidence="4" id="KW-0677">Repeat</keyword>
<gene>
    <name evidence="12" type="primary">TAF5</name>
    <name evidence="12" type="ORF">FJT64_012024</name>
</gene>
<feature type="compositionally biased region" description="Basic and acidic residues" evidence="10">
    <location>
        <begin position="303"/>
        <end position="316"/>
    </location>
</feature>
<dbReference type="SUPFAM" id="SSF160897">
    <property type="entry name" value="Taf5 N-terminal domain-like"/>
    <property type="match status" value="1"/>
</dbReference>
<comment type="caution">
    <text evidence="12">The sequence shown here is derived from an EMBL/GenBank/DDBJ whole genome shotgun (WGS) entry which is preliminary data.</text>
</comment>
<keyword evidence="5" id="KW-0805">Transcription regulation</keyword>
<dbReference type="CDD" id="cd00200">
    <property type="entry name" value="WD40"/>
    <property type="match status" value="1"/>
</dbReference>
<feature type="repeat" description="WD" evidence="9">
    <location>
        <begin position="495"/>
        <end position="536"/>
    </location>
</feature>
<dbReference type="InterPro" id="IPR020472">
    <property type="entry name" value="WD40_PAC1"/>
</dbReference>
<dbReference type="FunFam" id="2.130.10.10:FF:000243">
    <property type="entry name" value="Transcription initiation factor TFIID subunit 5"/>
    <property type="match status" value="1"/>
</dbReference>
<protein>
    <recommendedName>
        <fullName evidence="8">Transcription initiation factor TFIID subunit 5</fullName>
    </recommendedName>
</protein>
<evidence type="ECO:0000256" key="7">
    <source>
        <dbReference type="ARBA" id="ARBA00023242"/>
    </source>
</evidence>
<keyword evidence="6" id="KW-0804">Transcription</keyword>
<dbReference type="Pfam" id="PF00400">
    <property type="entry name" value="WD40"/>
    <property type="match status" value="6"/>
</dbReference>
<evidence type="ECO:0000256" key="4">
    <source>
        <dbReference type="ARBA" id="ARBA00022737"/>
    </source>
</evidence>
<feature type="domain" description="TFIID subunit TAF5 NTD2" evidence="11">
    <location>
        <begin position="80"/>
        <end position="209"/>
    </location>
</feature>
<evidence type="ECO:0000256" key="1">
    <source>
        <dbReference type="ARBA" id="ARBA00004123"/>
    </source>
</evidence>
<evidence type="ECO:0000256" key="10">
    <source>
        <dbReference type="SAM" id="MobiDB-lite"/>
    </source>
</evidence>
<dbReference type="GO" id="GO:0016251">
    <property type="term" value="F:RNA polymerase II general transcription initiation factor activity"/>
    <property type="evidence" value="ECO:0007669"/>
    <property type="project" value="TreeGrafter"/>
</dbReference>
<evidence type="ECO:0000256" key="6">
    <source>
        <dbReference type="ARBA" id="ARBA00023163"/>
    </source>
</evidence>
<dbReference type="GO" id="GO:0006367">
    <property type="term" value="P:transcription initiation at RNA polymerase II promoter"/>
    <property type="evidence" value="ECO:0007669"/>
    <property type="project" value="TreeGrafter"/>
</dbReference>
<dbReference type="InterPro" id="IPR037264">
    <property type="entry name" value="TFIID_NTD2_sf"/>
</dbReference>